<dbReference type="GO" id="GO:0016020">
    <property type="term" value="C:membrane"/>
    <property type="evidence" value="ECO:0007669"/>
    <property type="project" value="UniProtKB-SubCell"/>
</dbReference>
<keyword evidence="6 12" id="KW-0479">Metal-binding</keyword>
<evidence type="ECO:0000256" key="1">
    <source>
        <dbReference type="ARBA" id="ARBA00001971"/>
    </source>
</evidence>
<protein>
    <recommendedName>
        <fullName evidence="17">Cytochrome P450</fullName>
    </recommendedName>
</protein>
<dbReference type="InterPro" id="IPR001128">
    <property type="entry name" value="Cyt_P450"/>
</dbReference>
<keyword evidence="5 14" id="KW-0812">Transmembrane</keyword>
<keyword evidence="16" id="KW-1185">Reference proteome</keyword>
<dbReference type="PRINTS" id="PR00463">
    <property type="entry name" value="EP450I"/>
</dbReference>
<dbReference type="InterPro" id="IPR036396">
    <property type="entry name" value="Cyt_P450_sf"/>
</dbReference>
<evidence type="ECO:0000256" key="9">
    <source>
        <dbReference type="ARBA" id="ARBA00023004"/>
    </source>
</evidence>
<comment type="cofactor">
    <cofactor evidence="1 12">
        <name>heme</name>
        <dbReference type="ChEBI" id="CHEBI:30413"/>
    </cofactor>
</comment>
<keyword evidence="11 14" id="KW-0472">Membrane</keyword>
<evidence type="ECO:0000256" key="6">
    <source>
        <dbReference type="ARBA" id="ARBA00022723"/>
    </source>
</evidence>
<feature type="transmembrane region" description="Helical" evidence="14">
    <location>
        <begin position="6"/>
        <end position="24"/>
    </location>
</feature>
<evidence type="ECO:0000256" key="10">
    <source>
        <dbReference type="ARBA" id="ARBA00023033"/>
    </source>
</evidence>
<comment type="similarity">
    <text evidence="3 13">Belongs to the cytochrome P450 family.</text>
</comment>
<organism evidence="15 16">
    <name type="scientific">Saponaria officinalis</name>
    <name type="common">Common soapwort</name>
    <name type="synonym">Lychnis saponaria</name>
    <dbReference type="NCBI Taxonomy" id="3572"/>
    <lineage>
        <taxon>Eukaryota</taxon>
        <taxon>Viridiplantae</taxon>
        <taxon>Streptophyta</taxon>
        <taxon>Embryophyta</taxon>
        <taxon>Tracheophyta</taxon>
        <taxon>Spermatophyta</taxon>
        <taxon>Magnoliopsida</taxon>
        <taxon>eudicotyledons</taxon>
        <taxon>Gunneridae</taxon>
        <taxon>Pentapetalae</taxon>
        <taxon>Caryophyllales</taxon>
        <taxon>Caryophyllaceae</taxon>
        <taxon>Caryophylleae</taxon>
        <taxon>Saponaria</taxon>
    </lineage>
</organism>
<keyword evidence="9 12" id="KW-0408">Iron</keyword>
<evidence type="ECO:0000256" key="8">
    <source>
        <dbReference type="ARBA" id="ARBA00023002"/>
    </source>
</evidence>
<dbReference type="GO" id="GO:0005506">
    <property type="term" value="F:iron ion binding"/>
    <property type="evidence" value="ECO:0007669"/>
    <property type="project" value="InterPro"/>
</dbReference>
<dbReference type="PANTHER" id="PTHR47944">
    <property type="entry name" value="CYTOCHROME P450 98A9"/>
    <property type="match status" value="1"/>
</dbReference>
<dbReference type="PROSITE" id="PS00086">
    <property type="entry name" value="CYTOCHROME_P450"/>
    <property type="match status" value="1"/>
</dbReference>
<evidence type="ECO:0000256" key="13">
    <source>
        <dbReference type="RuleBase" id="RU000461"/>
    </source>
</evidence>
<keyword evidence="7 14" id="KW-1133">Transmembrane helix</keyword>
<evidence type="ECO:0000256" key="11">
    <source>
        <dbReference type="ARBA" id="ARBA00023136"/>
    </source>
</evidence>
<dbReference type="SUPFAM" id="SSF48264">
    <property type="entry name" value="Cytochrome P450"/>
    <property type="match status" value="1"/>
</dbReference>
<dbReference type="Pfam" id="PF00067">
    <property type="entry name" value="p450"/>
    <property type="match status" value="1"/>
</dbReference>
<evidence type="ECO:0000256" key="2">
    <source>
        <dbReference type="ARBA" id="ARBA00004167"/>
    </source>
</evidence>
<proteinExistence type="inferred from homology"/>
<evidence type="ECO:0000256" key="5">
    <source>
        <dbReference type="ARBA" id="ARBA00022692"/>
    </source>
</evidence>
<keyword evidence="8 13" id="KW-0560">Oxidoreductase</keyword>
<keyword evidence="4 12" id="KW-0349">Heme</keyword>
<feature type="binding site" description="axial binding residue" evidence="12">
    <location>
        <position position="430"/>
    </location>
    <ligand>
        <name>heme</name>
        <dbReference type="ChEBI" id="CHEBI:30413"/>
    </ligand>
    <ligandPart>
        <name>Fe</name>
        <dbReference type="ChEBI" id="CHEBI:18248"/>
    </ligandPart>
</feature>
<name>A0AAW1L0D2_SAPOF</name>
<reference evidence="15" key="1">
    <citation type="submission" date="2024-03" db="EMBL/GenBank/DDBJ databases">
        <title>WGS assembly of Saponaria officinalis var. Norfolk2.</title>
        <authorList>
            <person name="Jenkins J."/>
            <person name="Shu S."/>
            <person name="Grimwood J."/>
            <person name="Barry K."/>
            <person name="Goodstein D."/>
            <person name="Schmutz J."/>
            <person name="Leebens-Mack J."/>
            <person name="Osbourn A."/>
        </authorList>
    </citation>
    <scope>NUCLEOTIDE SEQUENCE [LARGE SCALE GENOMIC DNA]</scope>
    <source>
        <strain evidence="15">JIC</strain>
    </source>
</reference>
<gene>
    <name evidence="15" type="ORF">RND81_05G175800</name>
</gene>
<dbReference type="InterPro" id="IPR002401">
    <property type="entry name" value="Cyt_P450_E_grp-I"/>
</dbReference>
<sequence length="501" mass="58222">MLFPPTLLTISIVVIVIIVTHYYFRRFKFNLPPGPRPWPVVGNIFNLKPIQFRCFNEWSQIYGPIISVWFGSTLNIVVSNSRLAKEVLKTHDYELANRQRTMSQANFTKNGMDLTWANYGPHYVKVRKICALELFTNKKIEALRFIREDEVSSMVNSIHKKCIMNTVTLTIRKHLMDVALNHITRITFGKKFINSKEEIDLQGQKFMNIVLNVRKIKRPPMVVEYVPWLRWISWFYDKPLNMHKKCMDCFAKEIMREDNKSHFVDALVSCKDEYQLSEDTIIGLLWDMIMAGMDTIGITVEWAMAELLRHPQVLQKAQQELDQVIGQERIMNEDDLINLPYLQAIIKETLRMHPPTPLMLPHCANSNIKIGGYDVPKDTIVHVNVWAIGRDPDIWTDPHEFRPERFFEEDVDIKGHDFRLLPFGSGRRVCLGTQLGLNLVTLILGRLLHHFNWSLPSGVRVKEISMCEIPGTISYMATPLQVVPHSRLPSHLYNYVVLDDI</sequence>
<evidence type="ECO:0000313" key="15">
    <source>
        <dbReference type="EMBL" id="KAK9725889.1"/>
    </source>
</evidence>
<evidence type="ECO:0000256" key="7">
    <source>
        <dbReference type="ARBA" id="ARBA00022989"/>
    </source>
</evidence>
<evidence type="ECO:0000256" key="12">
    <source>
        <dbReference type="PIRSR" id="PIRSR602401-1"/>
    </source>
</evidence>
<evidence type="ECO:0000256" key="3">
    <source>
        <dbReference type="ARBA" id="ARBA00010617"/>
    </source>
</evidence>
<dbReference type="GO" id="GO:0020037">
    <property type="term" value="F:heme binding"/>
    <property type="evidence" value="ECO:0007669"/>
    <property type="project" value="InterPro"/>
</dbReference>
<evidence type="ECO:0000256" key="4">
    <source>
        <dbReference type="ARBA" id="ARBA00022617"/>
    </source>
</evidence>
<keyword evidence="10 13" id="KW-0503">Monooxygenase</keyword>
<dbReference type="PRINTS" id="PR00385">
    <property type="entry name" value="P450"/>
</dbReference>
<dbReference type="GO" id="GO:0016705">
    <property type="term" value="F:oxidoreductase activity, acting on paired donors, with incorporation or reduction of molecular oxygen"/>
    <property type="evidence" value="ECO:0007669"/>
    <property type="project" value="InterPro"/>
</dbReference>
<dbReference type="AlphaFoldDB" id="A0AAW1L0D2"/>
<dbReference type="FunFam" id="1.10.630.10:FF:000039">
    <property type="entry name" value="Cytochrome P450"/>
    <property type="match status" value="1"/>
</dbReference>
<dbReference type="Gene3D" id="1.10.630.10">
    <property type="entry name" value="Cytochrome P450"/>
    <property type="match status" value="1"/>
</dbReference>
<dbReference type="Proteomes" id="UP001443914">
    <property type="component" value="Unassembled WGS sequence"/>
</dbReference>
<dbReference type="GO" id="GO:0004497">
    <property type="term" value="F:monooxygenase activity"/>
    <property type="evidence" value="ECO:0007669"/>
    <property type="project" value="UniProtKB-KW"/>
</dbReference>
<comment type="caution">
    <text evidence="15">The sequence shown here is derived from an EMBL/GenBank/DDBJ whole genome shotgun (WGS) entry which is preliminary data.</text>
</comment>
<evidence type="ECO:0008006" key="17">
    <source>
        <dbReference type="Google" id="ProtNLM"/>
    </source>
</evidence>
<dbReference type="EMBL" id="JBDFQZ010000005">
    <property type="protein sequence ID" value="KAK9725889.1"/>
    <property type="molecule type" value="Genomic_DNA"/>
</dbReference>
<evidence type="ECO:0000256" key="14">
    <source>
        <dbReference type="SAM" id="Phobius"/>
    </source>
</evidence>
<dbReference type="InterPro" id="IPR017972">
    <property type="entry name" value="Cyt_P450_CS"/>
</dbReference>
<comment type="subcellular location">
    <subcellularLocation>
        <location evidence="2">Membrane</location>
        <topology evidence="2">Single-pass membrane protein</topology>
    </subcellularLocation>
</comment>
<evidence type="ECO:0000313" key="16">
    <source>
        <dbReference type="Proteomes" id="UP001443914"/>
    </source>
</evidence>
<accession>A0AAW1L0D2</accession>
<dbReference type="PANTHER" id="PTHR47944:SF10">
    <property type="entry name" value="CYTOCHROME P450 98A9"/>
    <property type="match status" value="1"/>
</dbReference>